<gene>
    <name evidence="1" type="ORF">Din_036075</name>
</gene>
<name>A0A5B7BDR3_DAVIN</name>
<proteinExistence type="predicted"/>
<accession>A0A5B7BDR3</accession>
<protein>
    <submittedName>
        <fullName evidence="1">Uncharacterized protein</fullName>
    </submittedName>
</protein>
<dbReference type="EMBL" id="GHES01036075">
    <property type="protein sequence ID" value="MPA66634.1"/>
    <property type="molecule type" value="Transcribed_RNA"/>
</dbReference>
<evidence type="ECO:0000313" key="1">
    <source>
        <dbReference type="EMBL" id="MPA66634.1"/>
    </source>
</evidence>
<sequence length="181" mass="20569">MLYSGFELNTPEFIEYLTSYGGGYGIAGTYEEPLLSRQDGFFHDSVSSIYKEEEADSTSRPWNENGLSVYDGSGNWLGMFESYFGGCWGEDLFYRCYGTLDTGHGSGLENAEGEEQYGSYYSYDDDMEMQPAYDNNPWSGYVSEFEDSYDYGTEESMPAYSDEMRLCESIFGHWPSLLGHD</sequence>
<dbReference type="AlphaFoldDB" id="A0A5B7BDR3"/>
<reference evidence="1" key="1">
    <citation type="submission" date="2019-08" db="EMBL/GenBank/DDBJ databases">
        <title>Reference gene set and small RNA set construction with multiple tissues from Davidia involucrata Baill.</title>
        <authorList>
            <person name="Yang H."/>
            <person name="Zhou C."/>
            <person name="Li G."/>
            <person name="Wang J."/>
            <person name="Gao P."/>
            <person name="Wang M."/>
            <person name="Wang R."/>
            <person name="Zhao Y."/>
        </authorList>
    </citation>
    <scope>NUCLEOTIDE SEQUENCE</scope>
    <source>
        <tissue evidence="1">Mixed with DoveR01_LX</tissue>
    </source>
</reference>
<organism evidence="1">
    <name type="scientific">Davidia involucrata</name>
    <name type="common">Dove tree</name>
    <dbReference type="NCBI Taxonomy" id="16924"/>
    <lineage>
        <taxon>Eukaryota</taxon>
        <taxon>Viridiplantae</taxon>
        <taxon>Streptophyta</taxon>
        <taxon>Embryophyta</taxon>
        <taxon>Tracheophyta</taxon>
        <taxon>Spermatophyta</taxon>
        <taxon>Magnoliopsida</taxon>
        <taxon>eudicotyledons</taxon>
        <taxon>Gunneridae</taxon>
        <taxon>Pentapetalae</taxon>
        <taxon>asterids</taxon>
        <taxon>Cornales</taxon>
        <taxon>Nyssaceae</taxon>
        <taxon>Davidia</taxon>
    </lineage>
</organism>